<name>A0A3B3UXH7_9TELE</name>
<keyword evidence="2" id="KW-1185">Reference proteome</keyword>
<dbReference type="Proteomes" id="UP000261500">
    <property type="component" value="Unplaced"/>
</dbReference>
<organism evidence="1 2">
    <name type="scientific">Poecilia latipinna</name>
    <name type="common">sailfin molly</name>
    <dbReference type="NCBI Taxonomy" id="48699"/>
    <lineage>
        <taxon>Eukaryota</taxon>
        <taxon>Metazoa</taxon>
        <taxon>Chordata</taxon>
        <taxon>Craniata</taxon>
        <taxon>Vertebrata</taxon>
        <taxon>Euteleostomi</taxon>
        <taxon>Actinopterygii</taxon>
        <taxon>Neopterygii</taxon>
        <taxon>Teleostei</taxon>
        <taxon>Neoteleostei</taxon>
        <taxon>Acanthomorphata</taxon>
        <taxon>Ovalentaria</taxon>
        <taxon>Atherinomorphae</taxon>
        <taxon>Cyprinodontiformes</taxon>
        <taxon>Poeciliidae</taxon>
        <taxon>Poeciliinae</taxon>
        <taxon>Poecilia</taxon>
    </lineage>
</organism>
<evidence type="ECO:0000313" key="1">
    <source>
        <dbReference type="Ensembl" id="ENSPLAP00000017543.1"/>
    </source>
</evidence>
<dbReference type="GeneTree" id="ENSGT01150000287213"/>
<proteinExistence type="predicted"/>
<sequence>MFSICMLPDFKGFPPSTAVRVSFIVDCFSLSKAFCRTNSADTLSRLLLTSIEKYSFGLILKVLTELMSVSAS</sequence>
<accession>A0A3B3UXH7</accession>
<reference evidence="1" key="1">
    <citation type="submission" date="2025-08" db="UniProtKB">
        <authorList>
            <consortium name="Ensembl"/>
        </authorList>
    </citation>
    <scope>IDENTIFICATION</scope>
</reference>
<protein>
    <submittedName>
        <fullName evidence="1">Uncharacterized protein</fullName>
    </submittedName>
</protein>
<dbReference type="AlphaFoldDB" id="A0A3B3UXH7"/>
<reference evidence="1" key="2">
    <citation type="submission" date="2025-09" db="UniProtKB">
        <authorList>
            <consortium name="Ensembl"/>
        </authorList>
    </citation>
    <scope>IDENTIFICATION</scope>
</reference>
<dbReference type="Ensembl" id="ENSPLAT00000026808.1">
    <property type="protein sequence ID" value="ENSPLAP00000017543.1"/>
    <property type="gene ID" value="ENSPLAG00000021965.1"/>
</dbReference>
<evidence type="ECO:0000313" key="2">
    <source>
        <dbReference type="Proteomes" id="UP000261500"/>
    </source>
</evidence>